<comment type="caution">
    <text evidence="4">The sequence shown here is derived from an EMBL/GenBank/DDBJ whole genome shotgun (WGS) entry which is preliminary data.</text>
</comment>
<dbReference type="SUPFAM" id="SSF48150">
    <property type="entry name" value="DNA-glycosylase"/>
    <property type="match status" value="1"/>
</dbReference>
<dbReference type="InterPro" id="IPR003265">
    <property type="entry name" value="HhH-GPD_domain"/>
</dbReference>
<accession>A0A8T3UUS3</accession>
<evidence type="ECO:0000256" key="3">
    <source>
        <dbReference type="ARBA" id="ARBA00044632"/>
    </source>
</evidence>
<dbReference type="Gene3D" id="3.30.310.20">
    <property type="entry name" value="DNA-3-methyladenine glycosylase AlkA, N-terminal domain"/>
    <property type="match status" value="1"/>
</dbReference>
<dbReference type="PANTHER" id="PTHR10242:SF2">
    <property type="entry name" value="N-GLYCOSYLASE_DNA LYASE"/>
    <property type="match status" value="1"/>
</dbReference>
<dbReference type="InterPro" id="IPR011257">
    <property type="entry name" value="DNA_glycosylase"/>
</dbReference>
<comment type="similarity">
    <text evidence="1">Belongs to the type-1 OGG1 family.</text>
</comment>
<proteinExistence type="inferred from homology"/>
<dbReference type="InterPro" id="IPR052054">
    <property type="entry name" value="Oxidative_DNA_repair_enzyme"/>
</dbReference>
<reference evidence="4 5" key="1">
    <citation type="submission" date="2020-09" db="EMBL/GenBank/DDBJ databases">
        <title>Genomic characterization of a novel Parvarchaeota family in acid mine drainage sediments.</title>
        <authorList>
            <person name="Luo Z.-H."/>
        </authorList>
    </citation>
    <scope>NUCLEOTIDE SEQUENCE [LARGE SCALE GENOMIC DNA]</scope>
    <source>
        <strain evidence="4">MAS1_bins.189</strain>
    </source>
</reference>
<dbReference type="InterPro" id="IPR037046">
    <property type="entry name" value="AlkA_N_sf"/>
</dbReference>
<dbReference type="Gene3D" id="1.10.340.30">
    <property type="entry name" value="Hypothetical protein, domain 2"/>
    <property type="match status" value="1"/>
</dbReference>
<protein>
    <recommendedName>
        <fullName evidence="2">DNA-(apurinic or apyrimidinic site) lyase</fullName>
        <ecNumber evidence="2">4.2.99.18</ecNumber>
    </recommendedName>
</protein>
<evidence type="ECO:0000313" key="5">
    <source>
        <dbReference type="Proteomes" id="UP000718571"/>
    </source>
</evidence>
<dbReference type="EMBL" id="JADFAR010000005">
    <property type="protein sequence ID" value="MBE5728336.1"/>
    <property type="molecule type" value="Genomic_DNA"/>
</dbReference>
<dbReference type="GO" id="GO:0140078">
    <property type="term" value="F:class I DNA-(apurinic or apyrimidinic site) endonuclease activity"/>
    <property type="evidence" value="ECO:0007669"/>
    <property type="project" value="UniProtKB-EC"/>
</dbReference>
<evidence type="ECO:0000256" key="1">
    <source>
        <dbReference type="ARBA" id="ARBA00010679"/>
    </source>
</evidence>
<dbReference type="GO" id="GO:0006284">
    <property type="term" value="P:base-excision repair"/>
    <property type="evidence" value="ECO:0007669"/>
    <property type="project" value="InterPro"/>
</dbReference>
<sequence length="318" mass="35779">MVELTHNFKISMKTKKPYDFQLTVHKPAGWNLFSSGEIYENGTLWTALYIGDELTGVKLYSSGDKHAPIITAEVFTKSSSNSAFKRLAKDDLTSKLSVDEDLGGFYALAKEDKILSYTIKDLYGMHNTDDASLFSIALLTITLQMAPLKRSQEMLEAIVKNYGETAEFDDRRIMLTPSPKIIAKLNPRTLKSRCNLGYRAKFIVQLAKVIEKGFPSLEELRKFSAAEAKKKLLGLPGIGDYSADIINPGGGFPIDVWSADVFGKLFYGEEPENGRDAIERIKAEGLRRWGEWSWYAFFYVVNDLENLSKKLGTTLRLQ</sequence>
<dbReference type="AlphaFoldDB" id="A0A8T3UUS3"/>
<dbReference type="Proteomes" id="UP000718571">
    <property type="component" value="Unassembled WGS sequence"/>
</dbReference>
<dbReference type="EC" id="4.2.99.18" evidence="2"/>
<name>A0A8T3UUS3_9ARCH</name>
<dbReference type="CDD" id="cd00056">
    <property type="entry name" value="ENDO3c"/>
    <property type="match status" value="1"/>
</dbReference>
<gene>
    <name evidence="4" type="ORF">IHE51_00560</name>
</gene>
<organism evidence="4 5">
    <name type="scientific">Candidatus Acidifodinimicrobium mancum</name>
    <dbReference type="NCBI Taxonomy" id="2898728"/>
    <lineage>
        <taxon>Archaea</taxon>
        <taxon>Candidatus Parvarchaeota</taxon>
        <taxon>Candidatus Acidifodinimicrobiaceae</taxon>
        <taxon>Candidatus Acidifodinimicrobium</taxon>
    </lineage>
</organism>
<evidence type="ECO:0000313" key="4">
    <source>
        <dbReference type="EMBL" id="MBE5728336.1"/>
    </source>
</evidence>
<dbReference type="PANTHER" id="PTHR10242">
    <property type="entry name" value="8-OXOGUANINE DNA GLYCOSYLASE"/>
    <property type="match status" value="1"/>
</dbReference>
<comment type="catalytic activity">
    <reaction evidence="3">
        <text>2'-deoxyribonucleotide-(2'-deoxyribose 5'-phosphate)-2'-deoxyribonucleotide-DNA = a 3'-end 2'-deoxyribonucleotide-(2,3-dehydro-2,3-deoxyribose 5'-phosphate)-DNA + a 5'-end 5'-phospho-2'-deoxyribonucleoside-DNA + H(+)</text>
        <dbReference type="Rhea" id="RHEA:66592"/>
        <dbReference type="Rhea" id="RHEA-COMP:13180"/>
        <dbReference type="Rhea" id="RHEA-COMP:16897"/>
        <dbReference type="Rhea" id="RHEA-COMP:17067"/>
        <dbReference type="ChEBI" id="CHEBI:15378"/>
        <dbReference type="ChEBI" id="CHEBI:136412"/>
        <dbReference type="ChEBI" id="CHEBI:157695"/>
        <dbReference type="ChEBI" id="CHEBI:167181"/>
        <dbReference type="EC" id="4.2.99.18"/>
    </reaction>
</comment>
<evidence type="ECO:0000256" key="2">
    <source>
        <dbReference type="ARBA" id="ARBA00012720"/>
    </source>
</evidence>